<reference evidence="2 3" key="1">
    <citation type="submission" date="2018-04" db="EMBL/GenBank/DDBJ databases">
        <title>Bordetella sp. HZ20 isolated from seawater.</title>
        <authorList>
            <person name="Sun C."/>
        </authorList>
    </citation>
    <scope>NUCLEOTIDE SEQUENCE [LARGE SCALE GENOMIC DNA]</scope>
    <source>
        <strain evidence="2 3">HZ20</strain>
    </source>
</reference>
<keyword evidence="1" id="KW-0472">Membrane</keyword>
<evidence type="ECO:0000313" key="3">
    <source>
        <dbReference type="Proteomes" id="UP000244571"/>
    </source>
</evidence>
<dbReference type="EMBL" id="CP028901">
    <property type="protein sequence ID" value="AWB32931.1"/>
    <property type="molecule type" value="Genomic_DNA"/>
</dbReference>
<keyword evidence="1" id="KW-1133">Transmembrane helix</keyword>
<dbReference type="AlphaFoldDB" id="A0A2R4XGM1"/>
<gene>
    <name evidence="2" type="ORF">DBV39_03465</name>
</gene>
<dbReference type="RefSeq" id="WP_108620371.1">
    <property type="nucleotide sequence ID" value="NZ_CP028901.1"/>
</dbReference>
<protein>
    <submittedName>
        <fullName evidence="2">Uncharacterized protein</fullName>
    </submittedName>
</protein>
<keyword evidence="1" id="KW-0812">Transmembrane</keyword>
<organism evidence="2 3">
    <name type="scientific">Orrella marina</name>
    <dbReference type="NCBI Taxonomy" id="2163011"/>
    <lineage>
        <taxon>Bacteria</taxon>
        <taxon>Pseudomonadati</taxon>
        <taxon>Pseudomonadota</taxon>
        <taxon>Betaproteobacteria</taxon>
        <taxon>Burkholderiales</taxon>
        <taxon>Alcaligenaceae</taxon>
        <taxon>Orrella</taxon>
    </lineage>
</organism>
<keyword evidence="3" id="KW-1185">Reference proteome</keyword>
<evidence type="ECO:0000313" key="2">
    <source>
        <dbReference type="EMBL" id="AWB32931.1"/>
    </source>
</evidence>
<accession>A0A2R4XGM1</accession>
<name>A0A2R4XGM1_9BURK</name>
<evidence type="ECO:0000256" key="1">
    <source>
        <dbReference type="SAM" id="Phobius"/>
    </source>
</evidence>
<dbReference type="Proteomes" id="UP000244571">
    <property type="component" value="Chromosome"/>
</dbReference>
<proteinExistence type="predicted"/>
<sequence length="98" mass="10794">MVSSRRRIRSQSSRFLGALIGALLFLLYAAATGGVGQDPTSNVNIILLALGVLVLGGVGAWLFPWIQNRFSSHQLRRKALRDAQESASRSRKQSRSER</sequence>
<feature type="transmembrane region" description="Helical" evidence="1">
    <location>
        <begin position="46"/>
        <end position="66"/>
    </location>
</feature>
<dbReference type="KEGG" id="boz:DBV39_03465"/>